<dbReference type="AlphaFoldDB" id="A0A0N9XDX6"/>
<gene>
    <name evidence="1" type="ORF">AO356_23770</name>
</gene>
<dbReference type="EMBL" id="CP012831">
    <property type="protein sequence ID" value="ALI09706.1"/>
    <property type="molecule type" value="Genomic_DNA"/>
</dbReference>
<dbReference type="OrthoDB" id="7025079at2"/>
<proteinExistence type="predicted"/>
<sequence>MIDVTCTGNPWSDTSVAIHPEYESGFLLPQLMGALASESAAPVSNVLCQPSTSGAMLAKASAFVMRVLRLTPTR</sequence>
<evidence type="ECO:0000313" key="2">
    <source>
        <dbReference type="Proteomes" id="UP000059425"/>
    </source>
</evidence>
<reference evidence="1 2" key="2">
    <citation type="journal article" date="2018" name="Nature">
        <title>Mutant phenotypes for thousands of bacterial genes of unknown function.</title>
        <authorList>
            <person name="Price M.N."/>
            <person name="Wetmore K.M."/>
            <person name="Waters R.J."/>
            <person name="Callaghan M."/>
            <person name="Ray J."/>
            <person name="Liu H."/>
            <person name="Kuehl J.V."/>
            <person name="Melnyk R.A."/>
            <person name="Lamson J.S."/>
            <person name="Suh Y."/>
            <person name="Carlson H.K."/>
            <person name="Esquivel Z."/>
            <person name="Sadeeshkumar H."/>
            <person name="Chakraborty R."/>
            <person name="Zane G.M."/>
            <person name="Rubin B.E."/>
            <person name="Wall J.D."/>
            <person name="Visel A."/>
            <person name="Bristow J."/>
            <person name="Blow M.J."/>
            <person name="Arkin A.P."/>
            <person name="Deutschbauer A.M."/>
        </authorList>
    </citation>
    <scope>NUCLEOTIDE SEQUENCE [LARGE SCALE GENOMIC DNA]</scope>
    <source>
        <strain evidence="1 2">FW300-N2C3</strain>
    </source>
</reference>
<protein>
    <submittedName>
        <fullName evidence="1">Uncharacterized protein</fullName>
    </submittedName>
</protein>
<name>A0A0N9XDX6_PSEFL</name>
<accession>A0A0N9XDX6</accession>
<organism evidence="1 2">
    <name type="scientific">Pseudomonas fluorescens</name>
    <dbReference type="NCBI Taxonomy" id="294"/>
    <lineage>
        <taxon>Bacteria</taxon>
        <taxon>Pseudomonadati</taxon>
        <taxon>Pseudomonadota</taxon>
        <taxon>Gammaproteobacteria</taxon>
        <taxon>Pseudomonadales</taxon>
        <taxon>Pseudomonadaceae</taxon>
        <taxon>Pseudomonas</taxon>
    </lineage>
</organism>
<dbReference type="RefSeq" id="WP_060741841.1">
    <property type="nucleotide sequence ID" value="NZ_CP012831.1"/>
</dbReference>
<dbReference type="Proteomes" id="UP000059425">
    <property type="component" value="Chromosome"/>
</dbReference>
<evidence type="ECO:0000313" key="1">
    <source>
        <dbReference type="EMBL" id="ALI09706.1"/>
    </source>
</evidence>
<reference evidence="2" key="1">
    <citation type="submission" date="2015-09" db="EMBL/GenBank/DDBJ databases">
        <title>Whole genome sequence of Pseudomonas fluorescens FW300-N2C3.</title>
        <authorList>
            <person name="Ray J."/>
            <person name="Melnyk R."/>
            <person name="Deutschbauer A."/>
        </authorList>
    </citation>
    <scope>NUCLEOTIDE SEQUENCE [LARGE SCALE GENOMIC DNA]</scope>
    <source>
        <strain evidence="2">FW300-N2C3</strain>
    </source>
</reference>